<gene>
    <name evidence="2" type="primary">yqeH</name>
    <name evidence="2" type="ORF">QQS35_13560</name>
</gene>
<dbReference type="InterPro" id="IPR006073">
    <property type="entry name" value="GTP-bd"/>
</dbReference>
<comment type="caution">
    <text evidence="2">The sequence shown here is derived from an EMBL/GenBank/DDBJ whole genome shotgun (WGS) entry which is preliminary data.</text>
</comment>
<evidence type="ECO:0000313" key="3">
    <source>
        <dbReference type="Proteomes" id="UP001235343"/>
    </source>
</evidence>
<dbReference type="Pfam" id="PF01926">
    <property type="entry name" value="MMR_HSR1"/>
    <property type="match status" value="1"/>
</dbReference>
<name>A0ABT7L6G9_9BACI</name>
<dbReference type="PANTHER" id="PTHR46434:SF1">
    <property type="entry name" value="GENETIC INTERACTOR OF PROHIBITINS 3, MITOCHONDRIAL"/>
    <property type="match status" value="1"/>
</dbReference>
<proteinExistence type="predicted"/>
<evidence type="ECO:0000313" key="2">
    <source>
        <dbReference type="EMBL" id="MDL4841469.1"/>
    </source>
</evidence>
<dbReference type="PANTHER" id="PTHR46434">
    <property type="entry name" value="GENETIC INTERACTOR OF PROHIBITINS 3, MITOCHONDRIAL"/>
    <property type="match status" value="1"/>
</dbReference>
<dbReference type="InterPro" id="IPR027417">
    <property type="entry name" value="P-loop_NTPase"/>
</dbReference>
<dbReference type="SUPFAM" id="SSF52540">
    <property type="entry name" value="P-loop containing nucleoside triphosphate hydrolases"/>
    <property type="match status" value="1"/>
</dbReference>
<reference evidence="2 3" key="1">
    <citation type="submission" date="2023-06" db="EMBL/GenBank/DDBJ databases">
        <title>Aquibacillus rhizosphaerae LR5S19.</title>
        <authorList>
            <person name="Sun J.-Q."/>
        </authorList>
    </citation>
    <scope>NUCLEOTIDE SEQUENCE [LARGE SCALE GENOMIC DNA]</scope>
    <source>
        <strain evidence="2 3">LR5S19</strain>
    </source>
</reference>
<dbReference type="Gene3D" id="3.40.50.300">
    <property type="entry name" value="P-loop containing nucleotide triphosphate hydrolases"/>
    <property type="match status" value="1"/>
</dbReference>
<dbReference type="PROSITE" id="PS51721">
    <property type="entry name" value="G_CP"/>
    <property type="match status" value="1"/>
</dbReference>
<evidence type="ECO:0000259" key="1">
    <source>
        <dbReference type="PROSITE" id="PS51721"/>
    </source>
</evidence>
<dbReference type="RefSeq" id="WP_285932757.1">
    <property type="nucleotide sequence ID" value="NZ_JASTZU010000041.1"/>
</dbReference>
<dbReference type="Pfam" id="PF21516">
    <property type="entry name" value="YqeH-like_C"/>
    <property type="match status" value="1"/>
</dbReference>
<dbReference type="InterPro" id="IPR050896">
    <property type="entry name" value="Mito_lipid_metab_GTPase"/>
</dbReference>
<sequence length="366" mass="41017">MEDIICQGCGVQIQTDDQSQPGFLPSSALNKEVIICKRCFRLKHYNEVQDVSYTDDDFLKMISQIRDNKGLIIKIVDIFDFNGSFIKSLQRLTGNNPILLVGNKVDLLPKSTNINKLKQWMKKSASDLGLTVQDVFLISAAKGNGMDELESAIEDYRKRKDVYVVGSTNVGKSTFINRLIDRSTGVSDAITTSYFPGTTLGFIDIPLDDKSSLYDTPGVINRNQISHYISDSDLKVITPNKEIKPRVYQLNEKQTLYIGGLARFDFVKGEKQSFVCYFANQLSIHRTKLENADQLYENHIGELLSPPNPETLKQLPSLKAHTIRIKEKKIDIVFPGLGWITIPNGEVTITAHSPEGVPTSIRTSLI</sequence>
<keyword evidence="3" id="KW-1185">Reference proteome</keyword>
<organism evidence="2 3">
    <name type="scientific">Aquibacillus rhizosphaerae</name>
    <dbReference type="NCBI Taxonomy" id="3051431"/>
    <lineage>
        <taxon>Bacteria</taxon>
        <taxon>Bacillati</taxon>
        <taxon>Bacillota</taxon>
        <taxon>Bacilli</taxon>
        <taxon>Bacillales</taxon>
        <taxon>Bacillaceae</taxon>
        <taxon>Aquibacillus</taxon>
    </lineage>
</organism>
<dbReference type="Proteomes" id="UP001235343">
    <property type="component" value="Unassembled WGS sequence"/>
</dbReference>
<dbReference type="NCBIfam" id="TIGR03597">
    <property type="entry name" value="GTPase_YqeH"/>
    <property type="match status" value="1"/>
</dbReference>
<accession>A0ABT7L6G9</accession>
<dbReference type="CDD" id="cd01855">
    <property type="entry name" value="YqeH"/>
    <property type="match status" value="1"/>
</dbReference>
<dbReference type="InterPro" id="IPR019988">
    <property type="entry name" value="GTP-bd_ribosome_bgen_YqeH"/>
</dbReference>
<feature type="domain" description="CP-type G" evidence="1">
    <location>
        <begin position="55"/>
        <end position="222"/>
    </location>
</feature>
<protein>
    <submittedName>
        <fullName evidence="2">Ribosome biogenesis GTPase YqeH</fullName>
    </submittedName>
</protein>
<dbReference type="InterPro" id="IPR030378">
    <property type="entry name" value="G_CP_dom"/>
</dbReference>
<dbReference type="EMBL" id="JASTZU010000041">
    <property type="protein sequence ID" value="MDL4841469.1"/>
    <property type="molecule type" value="Genomic_DNA"/>
</dbReference>
<dbReference type="InterPro" id="IPR048422">
    <property type="entry name" value="NOA1/YqeH-like_C"/>
</dbReference>